<dbReference type="Proteomes" id="UP000523007">
    <property type="component" value="Unassembled WGS sequence"/>
</dbReference>
<dbReference type="InterPro" id="IPR032710">
    <property type="entry name" value="NTF2-like_dom_sf"/>
</dbReference>
<sequence length="157" mass="17226">MSGGGAAESVTRLLSAVDRLDWDGVRSLLDSTVRLDYTSLFGGEVETVEREEVIARWRSLLPGFDATQHLTGPVTADVRDGHADCRTAVRAYHHLIGEEGRGTWMTAGFYHISARREAAAWRISAITLEALYEEGDRALTQQAARRVELASGGRVRA</sequence>
<reference evidence="2 3" key="1">
    <citation type="submission" date="2020-08" db="EMBL/GenBank/DDBJ databases">
        <title>Sequencing the genomes of 1000 actinobacteria strains.</title>
        <authorList>
            <person name="Klenk H.-P."/>
        </authorList>
    </citation>
    <scope>NUCLEOTIDE SEQUENCE [LARGE SCALE GENOMIC DNA]</scope>
    <source>
        <strain evidence="2 3">DSM 102030</strain>
    </source>
</reference>
<evidence type="ECO:0000313" key="2">
    <source>
        <dbReference type="EMBL" id="MBB4932953.1"/>
    </source>
</evidence>
<keyword evidence="3" id="KW-1185">Reference proteome</keyword>
<dbReference type="Gene3D" id="3.10.450.50">
    <property type="match status" value="1"/>
</dbReference>
<feature type="domain" description="SnoaL-like" evidence="1">
    <location>
        <begin position="10"/>
        <end position="125"/>
    </location>
</feature>
<dbReference type="SUPFAM" id="SSF54427">
    <property type="entry name" value="NTF2-like"/>
    <property type="match status" value="1"/>
</dbReference>
<gene>
    <name evidence="2" type="ORF">F4561_003773</name>
</gene>
<evidence type="ECO:0000259" key="1">
    <source>
        <dbReference type="Pfam" id="PF13577"/>
    </source>
</evidence>
<evidence type="ECO:0000313" key="3">
    <source>
        <dbReference type="Proteomes" id="UP000523007"/>
    </source>
</evidence>
<organism evidence="2 3">
    <name type="scientific">Lipingzhangella halophila</name>
    <dbReference type="NCBI Taxonomy" id="1783352"/>
    <lineage>
        <taxon>Bacteria</taxon>
        <taxon>Bacillati</taxon>
        <taxon>Actinomycetota</taxon>
        <taxon>Actinomycetes</taxon>
        <taxon>Streptosporangiales</taxon>
        <taxon>Nocardiopsidaceae</taxon>
        <taxon>Lipingzhangella</taxon>
    </lineage>
</organism>
<dbReference type="RefSeq" id="WP_221445536.1">
    <property type="nucleotide sequence ID" value="NZ_JACHJT010000001.1"/>
</dbReference>
<dbReference type="Pfam" id="PF13577">
    <property type="entry name" value="SnoaL_4"/>
    <property type="match status" value="1"/>
</dbReference>
<comment type="caution">
    <text evidence="2">The sequence shown here is derived from an EMBL/GenBank/DDBJ whole genome shotgun (WGS) entry which is preliminary data.</text>
</comment>
<accession>A0A7W7W3W2</accession>
<dbReference type="InterPro" id="IPR037401">
    <property type="entry name" value="SnoaL-like"/>
</dbReference>
<name>A0A7W7W3W2_9ACTN</name>
<protein>
    <recommendedName>
        <fullName evidence="1">SnoaL-like domain-containing protein</fullName>
    </recommendedName>
</protein>
<dbReference type="EMBL" id="JACHJT010000001">
    <property type="protein sequence ID" value="MBB4932953.1"/>
    <property type="molecule type" value="Genomic_DNA"/>
</dbReference>
<dbReference type="AlphaFoldDB" id="A0A7W7W3W2"/>
<proteinExistence type="predicted"/>